<dbReference type="Araport" id="AT3G56260"/>
<dbReference type="OrthoDB" id="691043at2759"/>
<evidence type="ECO:0000313" key="2">
    <source>
        <dbReference type="Araport" id="AT3G56260"/>
    </source>
</evidence>
<proteinExistence type="evidence at protein level"/>
<reference evidence="4" key="2">
    <citation type="submission" date="2000-04" db="EMBL/GenBank/DDBJ databases">
        <authorList>
            <person name="EU Arabidopsis sequencing project"/>
        </authorList>
    </citation>
    <scope>NUCLEOTIDE SEQUENCE</scope>
</reference>
<reference evidence="3" key="4">
    <citation type="submission" date="2011-02" db="EMBL/GenBank/DDBJ databases">
        <authorList>
            <consortium name="TAIR"/>
            <person name="Swarbreck D."/>
            <person name="Lamesch P."/>
            <person name="Wilks C."/>
            <person name="Huala E."/>
        </authorList>
    </citation>
    <scope>NUCLEOTIDE SEQUENCE</scope>
</reference>
<reference evidence="5" key="6">
    <citation type="journal article" date="2017" name="Plant J.">
        <title>Araport11: a complete reannotation of the Arabidopsis thaliana reference genome.</title>
        <authorList>
            <person name="Cheng C.Y."/>
            <person name="Krishnakumar V."/>
            <person name="Chan A.P."/>
            <person name="Thibaud-Nissen F."/>
            <person name="Schobel S."/>
            <person name="Town C.D."/>
        </authorList>
    </citation>
    <scope>GENOME REANNOTATION</scope>
    <source>
        <strain evidence="5">cv. Columbia</strain>
    </source>
</reference>
<feature type="region of interest" description="Disordered" evidence="1">
    <location>
        <begin position="50"/>
        <end position="106"/>
    </location>
</feature>
<feature type="region of interest" description="Disordered" evidence="1">
    <location>
        <begin position="1"/>
        <end position="38"/>
    </location>
</feature>
<evidence type="ECO:0007829" key="6">
    <source>
        <dbReference type="PeptideAtlas" id="Q9LYL7"/>
    </source>
</evidence>
<dbReference type="RefSeq" id="NP_191185.1">
    <property type="nucleotide sequence ID" value="NM_115484.2"/>
</dbReference>
<dbReference type="ProteomicsDB" id="187393"/>
<evidence type="ECO:0000313" key="3">
    <source>
        <dbReference type="EMBL" id="AEE79502.1"/>
    </source>
</evidence>
<feature type="compositionally biased region" description="Basic and acidic residues" evidence="1">
    <location>
        <begin position="1"/>
        <end position="10"/>
    </location>
</feature>
<dbReference type="HOGENOM" id="CLU_1527275_0_0_1"/>
<protein>
    <submittedName>
        <fullName evidence="4">Uncharacterized protein F18O21_220</fullName>
    </submittedName>
</protein>
<feature type="compositionally biased region" description="Low complexity" evidence="1">
    <location>
        <begin position="74"/>
        <end position="94"/>
    </location>
</feature>
<dbReference type="Proteomes" id="UP000006548">
    <property type="component" value="Chromosome 3"/>
</dbReference>
<dbReference type="TAIR" id="AT3G56260"/>
<keyword evidence="6" id="KW-1267">Proteomics identification</keyword>
<evidence type="ECO:0000256" key="1">
    <source>
        <dbReference type="SAM" id="MobiDB-lite"/>
    </source>
</evidence>
<dbReference type="EMBL" id="CP002686">
    <property type="protein sequence ID" value="AEE79502.1"/>
    <property type="molecule type" value="Genomic_DNA"/>
</dbReference>
<reference evidence="4" key="3">
    <citation type="submission" date="2000-04" db="EMBL/GenBank/DDBJ databases">
        <authorList>
            <person name="Benes V."/>
            <person name="Wurmbach E."/>
            <person name="Drzonek H."/>
            <person name="Ansorge W."/>
            <person name="Mewes H.W."/>
            <person name="Rudd S."/>
            <person name="Lemcke K."/>
            <person name="Mayer K.F.X."/>
            <person name="Quetier F."/>
            <person name="Salanoubat M."/>
        </authorList>
    </citation>
    <scope>NUCLEOTIDE SEQUENCE</scope>
</reference>
<sequence length="176" mass="19225">MTLQSMKRDPPTMAEPPYHSYGSQGQEHPKTTSAPIPLFLCLSHRRPHTTPPGFCRHQGRKASDLRRSNHGSKKTASSSFSWSSTSSSSSFSSSPPHSLKKRMSHDKKSPLLYANYEEDELRSSPTSTLCCSNGGRLGCSSSMGSVTRALFSGSMEGMKRHETTGKALIISDMNKA</sequence>
<keyword evidence="5" id="KW-1185">Reference proteome</keyword>
<feature type="compositionally biased region" description="Polar residues" evidence="1">
    <location>
        <begin position="21"/>
        <end position="34"/>
    </location>
</feature>
<reference evidence="3" key="5">
    <citation type="submission" date="2016-05" db="EMBL/GenBank/DDBJ databases">
        <authorList>
            <person name="Krishnakumar V."/>
            <person name="Cheng C.-Y."/>
            <person name="Chan A.P."/>
            <person name="Schobel S."/>
            <person name="Kim M."/>
            <person name="Ferlanti E.S."/>
            <person name="Belyaeva I."/>
            <person name="Rosen B.D."/>
            <person name="Micklem G."/>
            <person name="Miller J.R."/>
            <person name="Vaughn M."/>
            <person name="Town C.D."/>
        </authorList>
    </citation>
    <scope>NUCLEOTIDE SEQUENCE</scope>
</reference>
<dbReference type="PIR" id="T47743">
    <property type="entry name" value="T47743"/>
</dbReference>
<gene>
    <name evidence="4" type="primary">F18O21_220</name>
    <name evidence="2 3" type="ordered locus">At3g56260</name>
</gene>
<reference evidence="3 5" key="1">
    <citation type="journal article" date="2000" name="Nature">
        <title>Sequence and analysis of chromosome 3 of the plant Arabidopsis thaliana.</title>
        <authorList>
            <consortium name="European Union Chromosome 3 Arabidopsis Sequencing Consortium"/>
            <consortium name="Institute for Genomic Research"/>
            <consortium name="Kazusa DNA Research Institute"/>
            <person name="Salanoubat M."/>
            <person name="Lemcke K."/>
            <person name="Rieger M."/>
            <person name="Ansorge W."/>
            <person name="Unseld M."/>
            <person name="Fartmann B."/>
            <person name="Valle G."/>
            <person name="Blocker H."/>
            <person name="Perez-Alonso M."/>
            <person name="Obermaier B."/>
            <person name="Delseny M."/>
            <person name="Boutry M."/>
            <person name="Grivell L.A."/>
            <person name="Mache R."/>
            <person name="Puigdomenech P."/>
            <person name="De Simone V."/>
            <person name="Choisne N."/>
            <person name="Artiguenave F."/>
            <person name="Robert C."/>
            <person name="Brottier P."/>
            <person name="Wincker P."/>
            <person name="Cattolico L."/>
            <person name="Weissenbach J."/>
            <person name="Saurin W."/>
            <person name="Quetier F."/>
            <person name="Schafer M."/>
            <person name="Muller-Auer S."/>
            <person name="Gabel C."/>
            <person name="Fuchs M."/>
            <person name="Benes V."/>
            <person name="Wurmbach E."/>
            <person name="Drzonek H."/>
            <person name="Erfle H."/>
            <person name="Jordan N."/>
            <person name="Bangert S."/>
            <person name="Wiedelmann R."/>
            <person name="Kranz H."/>
            <person name="Voss H."/>
            <person name="Holland R."/>
            <person name="Brandt P."/>
            <person name="Nyakatura G."/>
            <person name="Vezzi A."/>
            <person name="D'Angelo M."/>
            <person name="Pallavicini A."/>
            <person name="Toppo S."/>
            <person name="Simionati B."/>
            <person name="Conrad A."/>
            <person name="Hornischer K."/>
            <person name="Kauer G."/>
            <person name="Lohnert T.H."/>
            <person name="Nordsiek G."/>
            <person name="Reichelt J."/>
            <person name="Scharfe M."/>
            <person name="Schon O."/>
            <person name="Bargues M."/>
            <person name="Terol J."/>
            <person name="Climent J."/>
            <person name="Navarro P."/>
            <person name="Collado C."/>
            <person name="Perez-Perez A."/>
            <person name="Ottenwalder B."/>
            <person name="Duchemin D."/>
            <person name="Cooke R."/>
            <person name="Laudie M."/>
            <person name="Berger-Llauro C."/>
            <person name="Purnelle B."/>
            <person name="Masuy D."/>
            <person name="de Haan M."/>
            <person name="Maarse A.C."/>
            <person name="Alcaraz J.P."/>
            <person name="Cottet A."/>
            <person name="Casacuberta E."/>
            <person name="Monfort A."/>
            <person name="Argiriou A."/>
            <person name="flores M."/>
            <person name="Liguori R."/>
            <person name="Vitale D."/>
            <person name="Mannhaupt G."/>
            <person name="Haase D."/>
            <person name="Schoof H."/>
            <person name="Rudd S."/>
            <person name="Zaccaria P."/>
            <person name="Mewes H.W."/>
            <person name="Mayer K.F."/>
            <person name="Kaul S."/>
            <person name="Town C.D."/>
            <person name="Koo H.L."/>
            <person name="Tallon L.J."/>
            <person name="Jenkins J."/>
            <person name="Rooney T."/>
            <person name="Rizzo M."/>
            <person name="Walts A."/>
            <person name="Utterback T."/>
            <person name="Fujii C.Y."/>
            <person name="Shea T.P."/>
            <person name="Creasy T.H."/>
            <person name="Haas B."/>
            <person name="Maiti R."/>
            <person name="Wu D."/>
            <person name="Peterson J."/>
            <person name="Van Aken S."/>
            <person name="Pai G."/>
            <person name="Militscher J."/>
            <person name="Sellers P."/>
            <person name="Gill J.E."/>
            <person name="Feldblyum T.V."/>
            <person name="Preuss D."/>
            <person name="Lin X."/>
            <person name="Nierman W.C."/>
            <person name="Salzberg S.L."/>
            <person name="White O."/>
            <person name="Venter J.C."/>
            <person name="Fraser C.M."/>
            <person name="Kaneko T."/>
            <person name="Nakamura Y."/>
            <person name="Sato S."/>
            <person name="Kato T."/>
            <person name="Asamizu E."/>
            <person name="Sasamoto S."/>
            <person name="Kimura T."/>
            <person name="Idesawa K."/>
            <person name="Kawashima K."/>
            <person name="Kishida Y."/>
            <person name="Kiyokawa C."/>
            <person name="Kohara M."/>
            <person name="Matsumoto M."/>
            <person name="Matsuno A."/>
            <person name="Muraki A."/>
            <person name="Nakayama S."/>
            <person name="Nakazaki N."/>
            <person name="Shinpo S."/>
            <person name="Takeuchi C."/>
            <person name="Wada T."/>
            <person name="Watanabe A."/>
            <person name="Yamada M."/>
            <person name="Yasuda M."/>
            <person name="Tabata S."/>
        </authorList>
    </citation>
    <scope>NUCLEOTIDE SEQUENCE [LARGE SCALE GENOMIC DNA]</scope>
    <source>
        <strain evidence="5">cv. Columbia</strain>
    </source>
</reference>
<name>Q9LYL7_ARATH</name>
<dbReference type="ExpressionAtlas" id="Q9LYL7">
    <property type="expression patterns" value="baseline and differential"/>
</dbReference>
<dbReference type="EMBL" id="AL163763">
    <property type="protein sequence ID" value="CAB87425.1"/>
    <property type="molecule type" value="Genomic_DNA"/>
</dbReference>
<dbReference type="AlphaFoldDB" id="Q9LYL7"/>
<organism evidence="4">
    <name type="scientific">Arabidopsis thaliana</name>
    <name type="common">Mouse-ear cress</name>
    <dbReference type="NCBI Taxonomy" id="3702"/>
    <lineage>
        <taxon>Eukaryota</taxon>
        <taxon>Viridiplantae</taxon>
        <taxon>Streptophyta</taxon>
        <taxon>Embryophyta</taxon>
        <taxon>Tracheophyta</taxon>
        <taxon>Spermatophyta</taxon>
        <taxon>Magnoliopsida</taxon>
        <taxon>eudicotyledons</taxon>
        <taxon>Gunneridae</taxon>
        <taxon>Pentapetalae</taxon>
        <taxon>rosids</taxon>
        <taxon>malvids</taxon>
        <taxon>Brassicales</taxon>
        <taxon>Brassicaceae</taxon>
        <taxon>Camelineae</taxon>
        <taxon>Arabidopsis</taxon>
    </lineage>
</organism>
<accession>Q9LYL7</accession>
<evidence type="ECO:0000313" key="5">
    <source>
        <dbReference type="Proteomes" id="UP000006548"/>
    </source>
</evidence>
<dbReference type="GeneID" id="824792"/>
<evidence type="ECO:0000313" key="4">
    <source>
        <dbReference type="EMBL" id="CAB87425.1"/>
    </source>
</evidence>